<keyword evidence="3" id="KW-1185">Reference proteome</keyword>
<feature type="transmembrane region" description="Helical" evidence="1">
    <location>
        <begin position="58"/>
        <end position="79"/>
    </location>
</feature>
<feature type="transmembrane region" description="Helical" evidence="1">
    <location>
        <begin position="7"/>
        <end position="29"/>
    </location>
</feature>
<gene>
    <name evidence="2" type="ORF">FAD_1399</name>
</gene>
<keyword evidence="1" id="KW-0472">Membrane</keyword>
<evidence type="ECO:0000313" key="3">
    <source>
        <dbReference type="Proteomes" id="UP000192050"/>
    </source>
</evidence>
<dbReference type="EMBL" id="CP015363">
    <property type="protein sequence ID" value="ARD85259.1"/>
    <property type="molecule type" value="Genomic_DNA"/>
</dbReference>
<evidence type="ECO:0000313" key="2">
    <source>
        <dbReference type="EMBL" id="ARD85259.1"/>
    </source>
</evidence>
<reference evidence="2 3" key="1">
    <citation type="submission" date="2011-10" db="EMBL/GenBank/DDBJ databases">
        <title>Metabolic and evolutionary patterns in the extreme acidophile Ferroplasma acidiphilum.</title>
        <authorList>
            <person name="Golyshina O.V."/>
            <person name="Kozyavkin S.A."/>
            <person name="Tatusov R.L."/>
            <person name="Slesarev A.I."/>
            <person name="Golyshin P.N."/>
        </authorList>
    </citation>
    <scope>NUCLEOTIDE SEQUENCE [LARGE SCALE GENOMIC DNA]</scope>
    <source>
        <strain evidence="3">Y</strain>
    </source>
</reference>
<dbReference type="RefSeq" id="WP_081142876.1">
    <property type="nucleotide sequence ID" value="NZ_CP015363.1"/>
</dbReference>
<dbReference type="KEGG" id="fai:FAD_1399"/>
<evidence type="ECO:0008006" key="4">
    <source>
        <dbReference type="Google" id="ProtNLM"/>
    </source>
</evidence>
<proteinExistence type="predicted"/>
<accession>A0A1V0N585</accession>
<dbReference type="PANTHER" id="PTHR42241:SF2">
    <property type="entry name" value="HYPOTHETICAL MEMBRANE PROTEIN, CONSERVED, DUF998 FAMILY"/>
    <property type="match status" value="1"/>
</dbReference>
<dbReference type="STRING" id="74969.FAD_1399"/>
<keyword evidence="1" id="KW-1133">Transmembrane helix</keyword>
<organism evidence="2 3">
    <name type="scientific">Ferroplasma acidiphilum</name>
    <dbReference type="NCBI Taxonomy" id="74969"/>
    <lineage>
        <taxon>Archaea</taxon>
        <taxon>Methanobacteriati</taxon>
        <taxon>Thermoplasmatota</taxon>
        <taxon>Thermoplasmata</taxon>
        <taxon>Thermoplasmatales</taxon>
        <taxon>Ferroplasmaceae</taxon>
        <taxon>Ferroplasma</taxon>
    </lineage>
</organism>
<feature type="transmembrane region" description="Helical" evidence="1">
    <location>
        <begin position="119"/>
        <end position="139"/>
    </location>
</feature>
<dbReference type="GeneID" id="31676891"/>
<name>A0A1V0N585_9ARCH</name>
<sequence>MKYIKYLGFSAIAAAWITIFAAISVNPWFRIQKNALSDLGGTNTISNFFQHQAPADPYIYNVGLMVTGLLIALFAIAAIANSRNSIENTGSAFFIIAGLFLALIGIYHEGTYPHDFVSIWFFIIASIAYATIGISLLFTKFRKVGIAILIILPVSWVLFIEIPWQSVAEDEIFGVIVIDIMVLLHIYTFQKLKNNR</sequence>
<dbReference type="AlphaFoldDB" id="A0A1V0N585"/>
<keyword evidence="1" id="KW-0812">Transmembrane</keyword>
<dbReference type="Proteomes" id="UP000192050">
    <property type="component" value="Chromosome"/>
</dbReference>
<dbReference type="Pfam" id="PF06197">
    <property type="entry name" value="DUF998"/>
    <property type="match status" value="1"/>
</dbReference>
<feature type="transmembrane region" description="Helical" evidence="1">
    <location>
        <begin position="146"/>
        <end position="166"/>
    </location>
</feature>
<dbReference type="OrthoDB" id="103507at2157"/>
<dbReference type="PANTHER" id="PTHR42241">
    <property type="entry name" value="HYPOTHETICAL MEMBRANE PROTEIN, CONSERVED, DUF998 FAMILY"/>
    <property type="match status" value="1"/>
</dbReference>
<dbReference type="InterPro" id="IPR009339">
    <property type="entry name" value="DUF998"/>
</dbReference>
<feature type="transmembrane region" description="Helical" evidence="1">
    <location>
        <begin position="91"/>
        <end position="107"/>
    </location>
</feature>
<feature type="transmembrane region" description="Helical" evidence="1">
    <location>
        <begin position="172"/>
        <end position="189"/>
    </location>
</feature>
<protein>
    <recommendedName>
        <fullName evidence="4">DUF998 domain-containing protein</fullName>
    </recommendedName>
</protein>
<evidence type="ECO:0000256" key="1">
    <source>
        <dbReference type="SAM" id="Phobius"/>
    </source>
</evidence>